<evidence type="ECO:0000313" key="19">
    <source>
        <dbReference type="EMBL" id="MBB3141066.1"/>
    </source>
</evidence>
<comment type="similarity">
    <text evidence="2 15">In the C-terminal section; belongs to the peptidase M41 family.</text>
</comment>
<keyword evidence="4 15" id="KW-0645">Protease</keyword>
<organism evidence="19 20">
    <name type="scientific">Halomonas organivorans</name>
    <dbReference type="NCBI Taxonomy" id="257772"/>
    <lineage>
        <taxon>Bacteria</taxon>
        <taxon>Pseudomonadati</taxon>
        <taxon>Pseudomonadota</taxon>
        <taxon>Gammaproteobacteria</taxon>
        <taxon>Oceanospirillales</taxon>
        <taxon>Halomonadaceae</taxon>
        <taxon>Halomonas</taxon>
    </lineage>
</organism>
<feature type="binding site" evidence="15">
    <location>
        <begin position="229"/>
        <end position="236"/>
    </location>
    <ligand>
        <name>ATP</name>
        <dbReference type="ChEBI" id="CHEBI:30616"/>
    </ligand>
</feature>
<dbReference type="PROSITE" id="PS00674">
    <property type="entry name" value="AAA"/>
    <property type="match status" value="1"/>
</dbReference>
<gene>
    <name evidence="15" type="primary">ftsH</name>
    <name evidence="19" type="ORF">FHR96_001940</name>
</gene>
<dbReference type="GO" id="GO:0051301">
    <property type="term" value="P:cell division"/>
    <property type="evidence" value="ECO:0007669"/>
    <property type="project" value="UniProtKB-KW"/>
</dbReference>
<dbReference type="GO" id="GO:0005886">
    <property type="term" value="C:plasma membrane"/>
    <property type="evidence" value="ECO:0007669"/>
    <property type="project" value="UniProtKB-SubCell"/>
</dbReference>
<comment type="cofactor">
    <cofactor evidence="15">
        <name>Zn(2+)</name>
        <dbReference type="ChEBI" id="CHEBI:29105"/>
    </cofactor>
    <text evidence="15">Binds 1 zinc ion per subunit.</text>
</comment>
<dbReference type="InterPro" id="IPR005936">
    <property type="entry name" value="FtsH"/>
</dbReference>
<keyword evidence="11 15" id="KW-1133">Transmembrane helix</keyword>
<feature type="compositionally biased region" description="Basic and acidic residues" evidence="17">
    <location>
        <begin position="1"/>
        <end position="14"/>
    </location>
</feature>
<evidence type="ECO:0000256" key="11">
    <source>
        <dbReference type="ARBA" id="ARBA00022989"/>
    </source>
</evidence>
<evidence type="ECO:0000256" key="12">
    <source>
        <dbReference type="ARBA" id="ARBA00023049"/>
    </source>
</evidence>
<dbReference type="EMBL" id="JACHXM010000007">
    <property type="protein sequence ID" value="MBB3141066.1"/>
    <property type="molecule type" value="Genomic_DNA"/>
</dbReference>
<evidence type="ECO:0000256" key="1">
    <source>
        <dbReference type="ARBA" id="ARBA00004370"/>
    </source>
</evidence>
<evidence type="ECO:0000256" key="7">
    <source>
        <dbReference type="ARBA" id="ARBA00022741"/>
    </source>
</evidence>
<comment type="similarity">
    <text evidence="16">Belongs to the AAA ATPase family.</text>
</comment>
<evidence type="ECO:0000256" key="6">
    <source>
        <dbReference type="ARBA" id="ARBA00022723"/>
    </source>
</evidence>
<dbReference type="FunFam" id="1.10.8.60:FF:000001">
    <property type="entry name" value="ATP-dependent zinc metalloprotease FtsH"/>
    <property type="match status" value="1"/>
</dbReference>
<dbReference type="Gene3D" id="3.40.50.300">
    <property type="entry name" value="P-loop containing nucleotide triphosphate hydrolases"/>
    <property type="match status" value="1"/>
</dbReference>
<dbReference type="FunFam" id="1.20.58.760:FF:000001">
    <property type="entry name" value="ATP-dependent zinc metalloprotease FtsH"/>
    <property type="match status" value="1"/>
</dbReference>
<dbReference type="Gene3D" id="1.10.8.60">
    <property type="match status" value="1"/>
</dbReference>
<dbReference type="Pfam" id="PF06480">
    <property type="entry name" value="FtsH_ext"/>
    <property type="match status" value="1"/>
</dbReference>
<comment type="subcellular location">
    <subcellularLocation>
        <location evidence="15">Cell membrane</location>
        <topology evidence="15">Multi-pass membrane protein</topology>
        <orientation evidence="15">Cytoplasmic side</orientation>
    </subcellularLocation>
    <subcellularLocation>
        <location evidence="1">Membrane</location>
    </subcellularLocation>
</comment>
<dbReference type="InterPro" id="IPR000642">
    <property type="entry name" value="Peptidase_M41"/>
</dbReference>
<dbReference type="GO" id="GO:0005524">
    <property type="term" value="F:ATP binding"/>
    <property type="evidence" value="ECO:0007669"/>
    <property type="project" value="UniProtKB-UniRule"/>
</dbReference>
<dbReference type="PANTHER" id="PTHR23076:SF97">
    <property type="entry name" value="ATP-DEPENDENT ZINC METALLOPROTEASE YME1L1"/>
    <property type="match status" value="1"/>
</dbReference>
<evidence type="ECO:0000259" key="18">
    <source>
        <dbReference type="SMART" id="SM00382"/>
    </source>
</evidence>
<dbReference type="HAMAP" id="MF_01458">
    <property type="entry name" value="FtsH"/>
    <property type="match status" value="1"/>
</dbReference>
<dbReference type="SUPFAM" id="SSF52540">
    <property type="entry name" value="P-loop containing nucleoside triphosphate hydrolases"/>
    <property type="match status" value="1"/>
</dbReference>
<dbReference type="EC" id="3.4.24.-" evidence="15"/>
<keyword evidence="19" id="KW-0132">Cell division</keyword>
<keyword evidence="8 15" id="KW-0378">Hydrolase</keyword>
<keyword evidence="20" id="KW-1185">Reference proteome</keyword>
<dbReference type="AlphaFoldDB" id="A0A7W5G646"/>
<keyword evidence="3 15" id="KW-1003">Cell membrane</keyword>
<feature type="region of interest" description="Disordered" evidence="17">
    <location>
        <begin position="1"/>
        <end position="25"/>
    </location>
</feature>
<feature type="domain" description="AAA+ ATPase" evidence="18">
    <location>
        <begin position="221"/>
        <end position="360"/>
    </location>
</feature>
<comment type="caution">
    <text evidence="19">The sequence shown here is derived from an EMBL/GenBank/DDBJ whole genome shotgun (WGS) entry which is preliminary data.</text>
</comment>
<dbReference type="InterPro" id="IPR011546">
    <property type="entry name" value="Pept_M41_FtsH_extracell"/>
</dbReference>
<dbReference type="GO" id="GO:0016887">
    <property type="term" value="F:ATP hydrolysis activity"/>
    <property type="evidence" value="ECO:0007669"/>
    <property type="project" value="UniProtKB-UniRule"/>
</dbReference>
<comment type="similarity">
    <text evidence="14 15">In the central section; belongs to the AAA ATPase family.</text>
</comment>
<dbReference type="InterPro" id="IPR003960">
    <property type="entry name" value="ATPase_AAA_CS"/>
</dbReference>
<feature type="transmembrane region" description="Helical" evidence="15">
    <location>
        <begin position="29"/>
        <end position="46"/>
    </location>
</feature>
<evidence type="ECO:0000256" key="5">
    <source>
        <dbReference type="ARBA" id="ARBA00022692"/>
    </source>
</evidence>
<evidence type="ECO:0000256" key="17">
    <source>
        <dbReference type="SAM" id="MobiDB-lite"/>
    </source>
</evidence>
<evidence type="ECO:0000256" key="2">
    <source>
        <dbReference type="ARBA" id="ARBA00010044"/>
    </source>
</evidence>
<evidence type="ECO:0000256" key="15">
    <source>
        <dbReference type="HAMAP-Rule" id="MF_01458"/>
    </source>
</evidence>
<dbReference type="CDD" id="cd19501">
    <property type="entry name" value="RecA-like_FtsH"/>
    <property type="match status" value="1"/>
</dbReference>
<dbReference type="GO" id="GO:0030163">
    <property type="term" value="P:protein catabolic process"/>
    <property type="evidence" value="ECO:0007669"/>
    <property type="project" value="UniProtKB-UniRule"/>
</dbReference>
<evidence type="ECO:0000256" key="10">
    <source>
        <dbReference type="ARBA" id="ARBA00022840"/>
    </source>
</evidence>
<keyword evidence="9 15" id="KW-0862">Zinc</keyword>
<feature type="binding site" evidence="15">
    <location>
        <position position="526"/>
    </location>
    <ligand>
        <name>Zn(2+)</name>
        <dbReference type="ChEBI" id="CHEBI:29105"/>
        <note>catalytic</note>
    </ligand>
</feature>
<keyword evidence="5 15" id="KW-0812">Transmembrane</keyword>
<comment type="function">
    <text evidence="15">Acts as a processive, ATP-dependent zinc metallopeptidase for both cytoplasmic and membrane proteins. Plays a role in the quality control of integral membrane proteins.</text>
</comment>
<keyword evidence="10 15" id="KW-0067">ATP-binding</keyword>
<dbReference type="PANTHER" id="PTHR23076">
    <property type="entry name" value="METALLOPROTEASE M41 FTSH"/>
    <property type="match status" value="1"/>
</dbReference>
<dbReference type="InterPro" id="IPR041569">
    <property type="entry name" value="AAA_lid_3"/>
</dbReference>
<proteinExistence type="inferred from homology"/>
<evidence type="ECO:0000313" key="20">
    <source>
        <dbReference type="Proteomes" id="UP000525987"/>
    </source>
</evidence>
<dbReference type="SUPFAM" id="SSF140990">
    <property type="entry name" value="FtsH protease domain-like"/>
    <property type="match status" value="1"/>
</dbReference>
<dbReference type="InterPro" id="IPR027417">
    <property type="entry name" value="P-loop_NTPase"/>
</dbReference>
<name>A0A7W5G646_9GAMM</name>
<evidence type="ECO:0000256" key="13">
    <source>
        <dbReference type="ARBA" id="ARBA00023136"/>
    </source>
</evidence>
<accession>A0A7W5G646</accession>
<dbReference type="Pfam" id="PF00004">
    <property type="entry name" value="AAA"/>
    <property type="match status" value="1"/>
</dbReference>
<dbReference type="InterPro" id="IPR003959">
    <property type="entry name" value="ATPase_AAA_core"/>
</dbReference>
<feature type="binding site" evidence="15">
    <location>
        <position position="454"/>
    </location>
    <ligand>
        <name>Zn(2+)</name>
        <dbReference type="ChEBI" id="CHEBI:29105"/>
        <note>catalytic</note>
    </ligand>
</feature>
<dbReference type="Proteomes" id="UP000525987">
    <property type="component" value="Unassembled WGS sequence"/>
</dbReference>
<reference evidence="19 20" key="1">
    <citation type="submission" date="2020-08" db="EMBL/GenBank/DDBJ databases">
        <title>Genomic Encyclopedia of Type Strains, Phase III (KMG-III): the genomes of soil and plant-associated and newly described type strains.</title>
        <authorList>
            <person name="Whitman W."/>
        </authorList>
    </citation>
    <scope>NUCLEOTIDE SEQUENCE [LARGE SCALE GENOMIC DNA]</scope>
    <source>
        <strain evidence="19 20">CECT 5995</strain>
    </source>
</reference>
<keyword evidence="6 15" id="KW-0479">Metal-binding</keyword>
<keyword evidence="12 15" id="KW-0482">Metalloprotease</keyword>
<dbReference type="GO" id="GO:0004176">
    <property type="term" value="F:ATP-dependent peptidase activity"/>
    <property type="evidence" value="ECO:0007669"/>
    <property type="project" value="InterPro"/>
</dbReference>
<dbReference type="SMART" id="SM00382">
    <property type="entry name" value="AAA"/>
    <property type="match status" value="1"/>
</dbReference>
<evidence type="ECO:0000256" key="14">
    <source>
        <dbReference type="ARBA" id="ARBA00061570"/>
    </source>
</evidence>
<evidence type="ECO:0000256" key="8">
    <source>
        <dbReference type="ARBA" id="ARBA00022801"/>
    </source>
</evidence>
<dbReference type="GO" id="GO:0008270">
    <property type="term" value="F:zinc ion binding"/>
    <property type="evidence" value="ECO:0007669"/>
    <property type="project" value="UniProtKB-UniRule"/>
</dbReference>
<comment type="subunit">
    <text evidence="15">Homohexamer.</text>
</comment>
<dbReference type="Gene3D" id="1.20.58.760">
    <property type="entry name" value="Peptidase M41"/>
    <property type="match status" value="1"/>
</dbReference>
<dbReference type="NCBIfam" id="TIGR01241">
    <property type="entry name" value="FtsH_fam"/>
    <property type="match status" value="1"/>
</dbReference>
<dbReference type="InterPro" id="IPR003593">
    <property type="entry name" value="AAA+_ATPase"/>
</dbReference>
<keyword evidence="19" id="KW-0131">Cell cycle</keyword>
<evidence type="ECO:0000256" key="4">
    <source>
        <dbReference type="ARBA" id="ARBA00022670"/>
    </source>
</evidence>
<evidence type="ECO:0000256" key="16">
    <source>
        <dbReference type="RuleBase" id="RU003651"/>
    </source>
</evidence>
<feature type="transmembrane region" description="Helical" evidence="15">
    <location>
        <begin position="137"/>
        <end position="155"/>
    </location>
</feature>
<dbReference type="GO" id="GO:0004222">
    <property type="term" value="F:metalloendopeptidase activity"/>
    <property type="evidence" value="ECO:0007669"/>
    <property type="project" value="InterPro"/>
</dbReference>
<dbReference type="Gene3D" id="3.30.720.210">
    <property type="match status" value="1"/>
</dbReference>
<sequence>MAKADRNQAPDSDRPPNGNGRGPRTPPQWLTFLWMAIVVLVVVNLVETSQQPDRVELNYSEFLDEVDQGRVATVTLRGQSVTGTFTDQASAARGLAAGEGFQTTRPTLEGRALLDRLQAQGVAIVARPEEPPWWQRMLMLVVPWILLLGFLFWFWNRMQQRLMSGGGPFGLGQSRARQIRAEESGVRMEDVAGSENAKRDVMEVVEFLKRPDRYRALGAKVPHGILMMGPPGTGKTLLARAVAGEAGVPFFNIGGSEFIEMFVGVGAARVRDLFKQAKDQAPSVIFIDELDSIGRARGTGMGGGHDEREQTLNQILSEMDGFEPHHAVVVLSATNRPDVLDPALLRPGRFDRKIVMELPHRQAREAILAVHTRDMPLGDDVDLARLAAITTGFSGADLANLANEAALLAGRRGQSIVDWSCVSEARDRVLMGEAKDVALSAAERRRVAYHEAGHALLAYLLPHADPLEKVTVLPRGQALGVTAQMPAEDRFTFGEAYLRDRLTVMYGGRLAEAIVFGEVSSGAQDDLEQATRLARRMVANWGMSERVGPVVFAQSREHVFLGKEMAQAREHSEETASLVDAEIRRLLGEVEARGRELLERHRPSLERLAEALAERETLEAEAIHQLLEACLDRESAAPDDGLVP</sequence>
<protein>
    <recommendedName>
        <fullName evidence="15">ATP-dependent zinc metalloprotease FtsH</fullName>
        <ecNumber evidence="15">3.4.24.-</ecNumber>
    </recommendedName>
</protein>
<keyword evidence="7 15" id="KW-0547">Nucleotide-binding</keyword>
<dbReference type="Pfam" id="PF01434">
    <property type="entry name" value="Peptidase_M41"/>
    <property type="match status" value="1"/>
</dbReference>
<dbReference type="InterPro" id="IPR037219">
    <property type="entry name" value="Peptidase_M41-like"/>
</dbReference>
<dbReference type="FunFam" id="3.40.50.300:FF:000001">
    <property type="entry name" value="ATP-dependent zinc metalloprotease FtsH"/>
    <property type="match status" value="1"/>
</dbReference>
<keyword evidence="13 15" id="KW-0472">Membrane</keyword>
<dbReference type="GO" id="GO:0006508">
    <property type="term" value="P:proteolysis"/>
    <property type="evidence" value="ECO:0007669"/>
    <property type="project" value="UniProtKB-KW"/>
</dbReference>
<evidence type="ECO:0000256" key="9">
    <source>
        <dbReference type="ARBA" id="ARBA00022833"/>
    </source>
</evidence>
<dbReference type="Pfam" id="PF17862">
    <property type="entry name" value="AAA_lid_3"/>
    <property type="match status" value="1"/>
</dbReference>
<evidence type="ECO:0000256" key="3">
    <source>
        <dbReference type="ARBA" id="ARBA00022475"/>
    </source>
</evidence>
<dbReference type="RefSeq" id="WP_183387449.1">
    <property type="nucleotide sequence ID" value="NZ_JACHXM010000007.1"/>
</dbReference>
<feature type="binding site" evidence="15">
    <location>
        <position position="450"/>
    </location>
    <ligand>
        <name>Zn(2+)</name>
        <dbReference type="ChEBI" id="CHEBI:29105"/>
        <note>catalytic</note>
    </ligand>
</feature>
<feature type="active site" evidence="15">
    <location>
        <position position="451"/>
    </location>
</feature>